<dbReference type="Proteomes" id="UP000489600">
    <property type="component" value="Unassembled WGS sequence"/>
</dbReference>
<dbReference type="AlphaFoldDB" id="A0A565BXM9"/>
<dbReference type="OrthoDB" id="289038at2759"/>
<dbReference type="PROSITE" id="PS50144">
    <property type="entry name" value="MATH"/>
    <property type="match status" value="1"/>
</dbReference>
<evidence type="ECO:0000313" key="3">
    <source>
        <dbReference type="EMBL" id="VVB06148.1"/>
    </source>
</evidence>
<keyword evidence="1" id="KW-0175">Coiled coil</keyword>
<evidence type="ECO:0000256" key="1">
    <source>
        <dbReference type="ARBA" id="ARBA00023054"/>
    </source>
</evidence>
<sequence>MGNQVDNKFTWVINNFYSFQSEKIYSDPFVIGGCRWRLVAFPKGFYKDNNLSLYLEVTDFESLPSGWRRNVEFSITIVNQFMESYSRVKGKQVWFHEKEPDLGFTFTFPLGRLHAKKAGFLMNDQIKIVAEVDVLDVIGKLDVPEEAEEAIQPLENLKLNDDNIAVSSDLLKETPTSWVDVNGFQVLSSQVDFARRVFEKHPEIALEIRTKNKDLRTSYMNLLLSVIKMLVKWPQYPSTDDLYDAEAALAYMKIVGFKFDWLEKKLDQVKEKKKKCARGA</sequence>
<dbReference type="InterPro" id="IPR050804">
    <property type="entry name" value="MCC"/>
</dbReference>
<dbReference type="PANTHER" id="PTHR46236">
    <property type="entry name" value="TRAF-LIKE SUPERFAMILY PROTEIN"/>
    <property type="match status" value="1"/>
</dbReference>
<feature type="domain" description="MATH" evidence="2">
    <location>
        <begin position="6"/>
        <end position="132"/>
    </location>
</feature>
<dbReference type="SUPFAM" id="SSF49599">
    <property type="entry name" value="TRAF domain-like"/>
    <property type="match status" value="1"/>
</dbReference>
<accession>A0A565BXM9</accession>
<proteinExistence type="predicted"/>
<dbReference type="EMBL" id="CABITT030000005">
    <property type="protein sequence ID" value="VVB06148.1"/>
    <property type="molecule type" value="Genomic_DNA"/>
</dbReference>
<organism evidence="3 4">
    <name type="scientific">Arabis nemorensis</name>
    <dbReference type="NCBI Taxonomy" id="586526"/>
    <lineage>
        <taxon>Eukaryota</taxon>
        <taxon>Viridiplantae</taxon>
        <taxon>Streptophyta</taxon>
        <taxon>Embryophyta</taxon>
        <taxon>Tracheophyta</taxon>
        <taxon>Spermatophyta</taxon>
        <taxon>Magnoliopsida</taxon>
        <taxon>eudicotyledons</taxon>
        <taxon>Gunneridae</taxon>
        <taxon>Pentapetalae</taxon>
        <taxon>rosids</taxon>
        <taxon>malvids</taxon>
        <taxon>Brassicales</taxon>
        <taxon>Brassicaceae</taxon>
        <taxon>Arabideae</taxon>
        <taxon>Arabis</taxon>
    </lineage>
</organism>
<protein>
    <recommendedName>
        <fullName evidence="2">MATH domain-containing protein</fullName>
    </recommendedName>
</protein>
<dbReference type="Gene3D" id="2.60.210.10">
    <property type="entry name" value="Apoptosis, Tumor Necrosis Factor Receptor Associated Protein 2, Chain A"/>
    <property type="match status" value="1"/>
</dbReference>
<dbReference type="CDD" id="cd00121">
    <property type="entry name" value="MATH"/>
    <property type="match status" value="1"/>
</dbReference>
<dbReference type="Pfam" id="PF22486">
    <property type="entry name" value="MATH_2"/>
    <property type="match status" value="1"/>
</dbReference>
<dbReference type="SMART" id="SM00061">
    <property type="entry name" value="MATH"/>
    <property type="match status" value="1"/>
</dbReference>
<keyword evidence="4" id="KW-1185">Reference proteome</keyword>
<evidence type="ECO:0000313" key="4">
    <source>
        <dbReference type="Proteomes" id="UP000489600"/>
    </source>
</evidence>
<evidence type="ECO:0000259" key="2">
    <source>
        <dbReference type="PROSITE" id="PS50144"/>
    </source>
</evidence>
<reference evidence="3" key="1">
    <citation type="submission" date="2019-07" db="EMBL/GenBank/DDBJ databases">
        <authorList>
            <person name="Dittberner H."/>
        </authorList>
    </citation>
    <scope>NUCLEOTIDE SEQUENCE [LARGE SCALE GENOMIC DNA]</scope>
</reference>
<dbReference type="PANTHER" id="PTHR46236:SF35">
    <property type="entry name" value="MATH DOMAIN-CONTAINING PROTEIN"/>
    <property type="match status" value="1"/>
</dbReference>
<name>A0A565BXM9_9BRAS</name>
<comment type="caution">
    <text evidence="3">The sequence shown here is derived from an EMBL/GenBank/DDBJ whole genome shotgun (WGS) entry which is preliminary data.</text>
</comment>
<dbReference type="InterPro" id="IPR008974">
    <property type="entry name" value="TRAF-like"/>
</dbReference>
<dbReference type="InterPro" id="IPR002083">
    <property type="entry name" value="MATH/TRAF_dom"/>
</dbReference>
<gene>
    <name evidence="3" type="ORF">ANE_LOCUS16592</name>
</gene>